<sequence>MKRRDGRSRPWRHRPRRTLWQMLSIAEWRLLVFPYLLAPMLVARMIWHYYGSMDWFWLALSLIPWVVLVLWLKRPTKLVDDKGARTVNRGRPLE</sequence>
<protein>
    <submittedName>
        <fullName evidence="2">Uncharacterized protein</fullName>
    </submittedName>
</protein>
<reference evidence="2 3" key="1">
    <citation type="submission" date="2020-04" db="EMBL/GenBank/DDBJ databases">
        <title>Knoellia sp. isolate from air conditioner.</title>
        <authorList>
            <person name="Chea S."/>
            <person name="Kim D.-U."/>
        </authorList>
    </citation>
    <scope>NUCLEOTIDE SEQUENCE [LARGE SCALE GENOMIC DNA]</scope>
    <source>
        <strain evidence="2 3">DB2414S</strain>
    </source>
</reference>
<comment type="caution">
    <text evidence="2">The sequence shown here is derived from an EMBL/GenBank/DDBJ whole genome shotgun (WGS) entry which is preliminary data.</text>
</comment>
<organism evidence="2 3">
    <name type="scientific">Knoellia koreensis</name>
    <dbReference type="NCBI Taxonomy" id="2730921"/>
    <lineage>
        <taxon>Bacteria</taxon>
        <taxon>Bacillati</taxon>
        <taxon>Actinomycetota</taxon>
        <taxon>Actinomycetes</taxon>
        <taxon>Micrococcales</taxon>
        <taxon>Intrasporangiaceae</taxon>
        <taxon>Knoellia</taxon>
    </lineage>
</organism>
<keyword evidence="1" id="KW-0472">Membrane</keyword>
<dbReference type="EMBL" id="JABEPQ010000002">
    <property type="protein sequence ID" value="NNM46755.1"/>
    <property type="molecule type" value="Genomic_DNA"/>
</dbReference>
<feature type="transmembrane region" description="Helical" evidence="1">
    <location>
        <begin position="55"/>
        <end position="72"/>
    </location>
</feature>
<evidence type="ECO:0000313" key="3">
    <source>
        <dbReference type="Proteomes" id="UP000588586"/>
    </source>
</evidence>
<evidence type="ECO:0000313" key="2">
    <source>
        <dbReference type="EMBL" id="NNM46755.1"/>
    </source>
</evidence>
<keyword evidence="1" id="KW-1133">Transmembrane helix</keyword>
<dbReference type="Proteomes" id="UP000588586">
    <property type="component" value="Unassembled WGS sequence"/>
</dbReference>
<feature type="transmembrane region" description="Helical" evidence="1">
    <location>
        <begin position="20"/>
        <end position="43"/>
    </location>
</feature>
<keyword evidence="1" id="KW-0812">Transmembrane</keyword>
<name>A0A849HFN9_9MICO</name>
<evidence type="ECO:0000256" key="1">
    <source>
        <dbReference type="SAM" id="Phobius"/>
    </source>
</evidence>
<accession>A0A849HFN9</accession>
<gene>
    <name evidence="2" type="ORF">HJG52_12150</name>
</gene>
<dbReference type="RefSeq" id="WP_171243816.1">
    <property type="nucleotide sequence ID" value="NZ_JABEPQ010000002.1"/>
</dbReference>
<proteinExistence type="predicted"/>
<dbReference type="AlphaFoldDB" id="A0A849HFN9"/>
<keyword evidence="3" id="KW-1185">Reference proteome</keyword>